<dbReference type="OrthoDB" id="4521602at2759"/>
<sequence length="434" mass="46520">MKLADATLFMMLPATGIAASCGIPYPSSQIDGTLLYSVVVDIGTDAANVTASQYDKYFEQGSAVQGVDAVVAASQFYVNLFAVPGTEAAFQNNSECLTDGYLVNEVSWLYYDTTTASYYGGWLPVTEADTYEQAAQYVVSSMVPGLEVRFWDTNGDGYTDLIDADFKAGVTVETVTENANGTYTVYRGNIDVANKTAEEGNTFDGTLFEITGGQPIPAANFDTTITSGDVALFWYSPSGLNMARAEPITGIFIDGADHTYYNIDGVVYEDAERFSRDNLLISNRPGEFTDAQKYFQLTNDTAAGLDVTLWLVPVTNTTNTGAPIGMTGDDNSHAFLTKAVATAQALLANVTVSADGSDVPSTQEWVTQDVYTQLDDAIARANAALDSATSSSFLLDYQLYILYQELNGSSDDIGAAFAGFNYTGFVSEVQYGTA</sequence>
<organism evidence="2 3">
    <name type="scientific">Coniella lustricola</name>
    <dbReference type="NCBI Taxonomy" id="2025994"/>
    <lineage>
        <taxon>Eukaryota</taxon>
        <taxon>Fungi</taxon>
        <taxon>Dikarya</taxon>
        <taxon>Ascomycota</taxon>
        <taxon>Pezizomycotina</taxon>
        <taxon>Sordariomycetes</taxon>
        <taxon>Sordariomycetidae</taxon>
        <taxon>Diaporthales</taxon>
        <taxon>Schizoparmaceae</taxon>
        <taxon>Coniella</taxon>
    </lineage>
</organism>
<name>A0A2T3A3B4_9PEZI</name>
<evidence type="ECO:0000256" key="1">
    <source>
        <dbReference type="SAM" id="SignalP"/>
    </source>
</evidence>
<reference evidence="2 3" key="1">
    <citation type="journal article" date="2018" name="Mycol. Prog.">
        <title>Coniella lustricola, a new species from submerged detritus.</title>
        <authorList>
            <person name="Raudabaugh D.B."/>
            <person name="Iturriaga T."/>
            <person name="Carver A."/>
            <person name="Mondo S."/>
            <person name="Pangilinan J."/>
            <person name="Lipzen A."/>
            <person name="He G."/>
            <person name="Amirebrahimi M."/>
            <person name="Grigoriev I.V."/>
            <person name="Miller A.N."/>
        </authorList>
    </citation>
    <scope>NUCLEOTIDE SEQUENCE [LARGE SCALE GENOMIC DNA]</scope>
    <source>
        <strain evidence="2 3">B22-T-1</strain>
    </source>
</reference>
<keyword evidence="1" id="KW-0732">Signal</keyword>
<evidence type="ECO:0000313" key="3">
    <source>
        <dbReference type="Proteomes" id="UP000241462"/>
    </source>
</evidence>
<proteinExistence type="predicted"/>
<dbReference type="AlphaFoldDB" id="A0A2T3A3B4"/>
<evidence type="ECO:0000313" key="2">
    <source>
        <dbReference type="EMBL" id="PSR82147.1"/>
    </source>
</evidence>
<feature type="signal peptide" evidence="1">
    <location>
        <begin position="1"/>
        <end position="18"/>
    </location>
</feature>
<dbReference type="EMBL" id="KZ678486">
    <property type="protein sequence ID" value="PSR82147.1"/>
    <property type="molecule type" value="Genomic_DNA"/>
</dbReference>
<dbReference type="InParanoid" id="A0A2T3A3B4"/>
<accession>A0A2T3A3B4</accession>
<protein>
    <submittedName>
        <fullName evidence="2">Uncharacterized protein</fullName>
    </submittedName>
</protein>
<dbReference type="PROSITE" id="PS51257">
    <property type="entry name" value="PROKAR_LIPOPROTEIN"/>
    <property type="match status" value="1"/>
</dbReference>
<feature type="chain" id="PRO_5015599748" evidence="1">
    <location>
        <begin position="19"/>
        <end position="434"/>
    </location>
</feature>
<keyword evidence="3" id="KW-1185">Reference proteome</keyword>
<gene>
    <name evidence="2" type="ORF">BD289DRAFT_438131</name>
</gene>
<dbReference type="Proteomes" id="UP000241462">
    <property type="component" value="Unassembled WGS sequence"/>
</dbReference>